<organism evidence="1 2">
    <name type="scientific">Carboxylicivirga mesophila</name>
    <dbReference type="NCBI Taxonomy" id="1166478"/>
    <lineage>
        <taxon>Bacteria</taxon>
        <taxon>Pseudomonadati</taxon>
        <taxon>Bacteroidota</taxon>
        <taxon>Bacteroidia</taxon>
        <taxon>Marinilabiliales</taxon>
        <taxon>Marinilabiliaceae</taxon>
        <taxon>Carboxylicivirga</taxon>
    </lineage>
</organism>
<gene>
    <name evidence="1" type="ORF">KEM09_13390</name>
</gene>
<dbReference type="Proteomes" id="UP000721861">
    <property type="component" value="Unassembled WGS sequence"/>
</dbReference>
<keyword evidence="2" id="KW-1185">Reference proteome</keyword>
<accession>A0ABS5KBS3</accession>
<reference evidence="1 2" key="1">
    <citation type="journal article" date="2014" name="Int. J. Syst. Evol. Microbiol.">
        <title>Carboxylicivirga gen. nov. in the family Marinilabiliaceae with two novel species, Carboxylicivirga mesophila sp. nov. and Carboxylicivirga taeanensis sp. nov., and reclassification of Cytophaga fermentans as Saccharicrinis fermentans gen. nov., comb. nov.</title>
        <authorList>
            <person name="Yang S.H."/>
            <person name="Seo H.S."/>
            <person name="Woo J.H."/>
            <person name="Oh H.M."/>
            <person name="Jang H."/>
            <person name="Lee J.H."/>
            <person name="Kim S.J."/>
            <person name="Kwon K.K."/>
        </authorList>
    </citation>
    <scope>NUCLEOTIDE SEQUENCE [LARGE SCALE GENOMIC DNA]</scope>
    <source>
        <strain evidence="1 2">JCM 18290</strain>
    </source>
</reference>
<comment type="caution">
    <text evidence="1">The sequence shown here is derived from an EMBL/GenBank/DDBJ whole genome shotgun (WGS) entry which is preliminary data.</text>
</comment>
<name>A0ABS5KBS3_9BACT</name>
<evidence type="ECO:0000313" key="1">
    <source>
        <dbReference type="EMBL" id="MBS2212404.1"/>
    </source>
</evidence>
<evidence type="ECO:0000313" key="2">
    <source>
        <dbReference type="Proteomes" id="UP000721861"/>
    </source>
</evidence>
<dbReference type="RefSeq" id="WP_212229032.1">
    <property type="nucleotide sequence ID" value="NZ_JAGUCN010000015.1"/>
</dbReference>
<dbReference type="PROSITE" id="PS51257">
    <property type="entry name" value="PROKAR_LIPOPROTEIN"/>
    <property type="match status" value="1"/>
</dbReference>
<dbReference type="EMBL" id="JAGUCN010000015">
    <property type="protein sequence ID" value="MBS2212404.1"/>
    <property type="molecule type" value="Genomic_DNA"/>
</dbReference>
<proteinExistence type="predicted"/>
<sequence length="215" mass="24833">MKYLPLTSLFFICLFYSCSSNTIKPEQTENTDIAMPYVKADINDVPFCVYRDSVQYYQSGEFTFGTGILSMSETGEALDTSFTIRASYNEMHISLSFSYRDAINQQSIALYRDTPDVTYHWGSAGLESVEFSREDVQQKGLIYITYCHNFQNRLSEPVGEVKINSFDAEKKTMRGEFNFTAFGYKHEEGMIIETNEQLVVKNGEFYVDWENELFN</sequence>
<protein>
    <submittedName>
        <fullName evidence="1">Uncharacterized protein</fullName>
    </submittedName>
</protein>